<dbReference type="RefSeq" id="WP_208925398.1">
    <property type="nucleotide sequence ID" value="NZ_JAYFNZ010000002.1"/>
</dbReference>
<accession>A0A098AWE3</accession>
<evidence type="ECO:0000313" key="5">
    <source>
        <dbReference type="EMBL" id="CDX00908.1"/>
    </source>
</evidence>
<proteinExistence type="predicted"/>
<dbReference type="SMART" id="SM00895">
    <property type="entry name" value="FCD"/>
    <property type="match status" value="1"/>
</dbReference>
<dbReference type="PROSITE" id="PS50949">
    <property type="entry name" value="HTH_GNTR"/>
    <property type="match status" value="1"/>
</dbReference>
<dbReference type="Gene3D" id="1.20.120.530">
    <property type="entry name" value="GntR ligand-binding domain-like"/>
    <property type="match status" value="1"/>
</dbReference>
<dbReference type="PANTHER" id="PTHR43537:SF5">
    <property type="entry name" value="UXU OPERON TRANSCRIPTIONAL REGULATOR"/>
    <property type="match status" value="1"/>
</dbReference>
<keyword evidence="3" id="KW-0804">Transcription</keyword>
<dbReference type="PRINTS" id="PR00035">
    <property type="entry name" value="HTHGNTR"/>
</dbReference>
<dbReference type="GO" id="GO:0003700">
    <property type="term" value="F:DNA-binding transcription factor activity"/>
    <property type="evidence" value="ECO:0007669"/>
    <property type="project" value="InterPro"/>
</dbReference>
<keyword evidence="2" id="KW-0238">DNA-binding</keyword>
<evidence type="ECO:0000256" key="3">
    <source>
        <dbReference type="ARBA" id="ARBA00023163"/>
    </source>
</evidence>
<dbReference type="InterPro" id="IPR036388">
    <property type="entry name" value="WH-like_DNA-bd_sf"/>
</dbReference>
<feature type="domain" description="HTH gntR-type" evidence="4">
    <location>
        <begin position="9"/>
        <end position="77"/>
    </location>
</feature>
<reference evidence="5" key="1">
    <citation type="submission" date="2014-07" db="EMBL/GenBank/DDBJ databases">
        <authorList>
            <person name="Hornung V.Bastian."/>
        </authorList>
    </citation>
    <scope>NUCLEOTIDE SEQUENCE</scope>
    <source>
        <strain evidence="5">PCE-S</strain>
    </source>
</reference>
<evidence type="ECO:0000259" key="4">
    <source>
        <dbReference type="PROSITE" id="PS50949"/>
    </source>
</evidence>
<dbReference type="InterPro" id="IPR011711">
    <property type="entry name" value="GntR_C"/>
</dbReference>
<dbReference type="PATRIC" id="fig|49338.4.peg.1105"/>
<dbReference type="Pfam" id="PF00392">
    <property type="entry name" value="GntR"/>
    <property type="match status" value="1"/>
</dbReference>
<dbReference type="InterPro" id="IPR008920">
    <property type="entry name" value="TF_FadR/GntR_C"/>
</dbReference>
<dbReference type="AlphaFoldDB" id="A0A098AWE3"/>
<keyword evidence="1" id="KW-0805">Transcription regulation</keyword>
<dbReference type="Gene3D" id="1.10.10.10">
    <property type="entry name" value="Winged helix-like DNA-binding domain superfamily/Winged helix DNA-binding domain"/>
    <property type="match status" value="1"/>
</dbReference>
<sequence>MFMPLKPYGNLSESVVSQIIQALNTGNLKPGDKLPPEREMCEMFSVSRTVIRDALKTLAGLGVVTIRHGMGAFINEVADKPGDISRLASLLQITWGTMEELFQVRGILESKAVFWCTQNATDEGIAELEDIVRSAENSENDSKLALFDAEFHLKICEVAGNRVLVRLMINVLDLLGEVREKVLMIPGRQRLSVRDHQEIVEAIRERNPELTCQRMINHLKDIENAVSAALSERGENNQNVPGCPNYKRLPLR</sequence>
<dbReference type="PANTHER" id="PTHR43537">
    <property type="entry name" value="TRANSCRIPTIONAL REGULATOR, GNTR FAMILY"/>
    <property type="match status" value="1"/>
</dbReference>
<gene>
    <name evidence="5" type="ORF">DPCES_1021</name>
</gene>
<dbReference type="EMBL" id="LK996017">
    <property type="protein sequence ID" value="CDX00908.1"/>
    <property type="molecule type" value="Genomic_DNA"/>
</dbReference>
<dbReference type="Pfam" id="PF07729">
    <property type="entry name" value="FCD"/>
    <property type="match status" value="1"/>
</dbReference>
<organism evidence="5">
    <name type="scientific">Desulfitobacterium hafniense</name>
    <name type="common">Desulfitobacterium frappieri</name>
    <dbReference type="NCBI Taxonomy" id="49338"/>
    <lineage>
        <taxon>Bacteria</taxon>
        <taxon>Bacillati</taxon>
        <taxon>Bacillota</taxon>
        <taxon>Clostridia</taxon>
        <taxon>Eubacteriales</taxon>
        <taxon>Desulfitobacteriaceae</taxon>
        <taxon>Desulfitobacterium</taxon>
    </lineage>
</organism>
<dbReference type="SUPFAM" id="SSF46785">
    <property type="entry name" value="Winged helix' DNA-binding domain"/>
    <property type="match status" value="1"/>
</dbReference>
<dbReference type="SMART" id="SM00345">
    <property type="entry name" value="HTH_GNTR"/>
    <property type="match status" value="1"/>
</dbReference>
<name>A0A098AWE3_DESHA</name>
<dbReference type="InterPro" id="IPR036390">
    <property type="entry name" value="WH_DNA-bd_sf"/>
</dbReference>
<protein>
    <submittedName>
        <fullName evidence="5">GntR domain protein</fullName>
    </submittedName>
</protein>
<evidence type="ECO:0000256" key="1">
    <source>
        <dbReference type="ARBA" id="ARBA00023015"/>
    </source>
</evidence>
<evidence type="ECO:0000256" key="2">
    <source>
        <dbReference type="ARBA" id="ARBA00023125"/>
    </source>
</evidence>
<dbReference type="SUPFAM" id="SSF48008">
    <property type="entry name" value="GntR ligand-binding domain-like"/>
    <property type="match status" value="1"/>
</dbReference>
<dbReference type="GO" id="GO:0003677">
    <property type="term" value="F:DNA binding"/>
    <property type="evidence" value="ECO:0007669"/>
    <property type="project" value="UniProtKB-KW"/>
</dbReference>
<dbReference type="InterPro" id="IPR000524">
    <property type="entry name" value="Tscrpt_reg_HTH_GntR"/>
</dbReference>
<dbReference type="CDD" id="cd07377">
    <property type="entry name" value="WHTH_GntR"/>
    <property type="match status" value="1"/>
</dbReference>